<dbReference type="KEGG" id="tva:4775596"/>
<reference evidence="1" key="2">
    <citation type="journal article" date="2007" name="Science">
        <title>Draft genome sequence of the sexually transmitted pathogen Trichomonas vaginalis.</title>
        <authorList>
            <person name="Carlton J.M."/>
            <person name="Hirt R.P."/>
            <person name="Silva J.C."/>
            <person name="Delcher A.L."/>
            <person name="Schatz M."/>
            <person name="Zhao Q."/>
            <person name="Wortman J.R."/>
            <person name="Bidwell S.L."/>
            <person name="Alsmark U.C.M."/>
            <person name="Besteiro S."/>
            <person name="Sicheritz-Ponten T."/>
            <person name="Noel C.J."/>
            <person name="Dacks J.B."/>
            <person name="Foster P.G."/>
            <person name="Simillion C."/>
            <person name="Van de Peer Y."/>
            <person name="Miranda-Saavedra D."/>
            <person name="Barton G.J."/>
            <person name="Westrop G.D."/>
            <person name="Mueller S."/>
            <person name="Dessi D."/>
            <person name="Fiori P.L."/>
            <person name="Ren Q."/>
            <person name="Paulsen I."/>
            <person name="Zhang H."/>
            <person name="Bastida-Corcuera F.D."/>
            <person name="Simoes-Barbosa A."/>
            <person name="Brown M.T."/>
            <person name="Hayes R.D."/>
            <person name="Mukherjee M."/>
            <person name="Okumura C.Y."/>
            <person name="Schneider R."/>
            <person name="Smith A.J."/>
            <person name="Vanacova S."/>
            <person name="Villalvazo M."/>
            <person name="Haas B.J."/>
            <person name="Pertea M."/>
            <person name="Feldblyum T.V."/>
            <person name="Utterback T.R."/>
            <person name="Shu C.L."/>
            <person name="Osoegawa K."/>
            <person name="de Jong P.J."/>
            <person name="Hrdy I."/>
            <person name="Horvathova L."/>
            <person name="Zubacova Z."/>
            <person name="Dolezal P."/>
            <person name="Malik S.B."/>
            <person name="Logsdon J.M. Jr."/>
            <person name="Henze K."/>
            <person name="Gupta A."/>
            <person name="Wang C.C."/>
            <person name="Dunne R.L."/>
            <person name="Upcroft J.A."/>
            <person name="Upcroft P."/>
            <person name="White O."/>
            <person name="Salzberg S.L."/>
            <person name="Tang P."/>
            <person name="Chiu C.-H."/>
            <person name="Lee Y.-S."/>
            <person name="Embley T.M."/>
            <person name="Coombs G.H."/>
            <person name="Mottram J.C."/>
            <person name="Tachezy J."/>
            <person name="Fraser-Liggett C.M."/>
            <person name="Johnson P.J."/>
        </authorList>
    </citation>
    <scope>NUCLEOTIDE SEQUENCE [LARGE SCALE GENOMIC DNA]</scope>
    <source>
        <strain evidence="1">G3</strain>
    </source>
</reference>
<gene>
    <name evidence="1" type="ORF">TVAG_454070</name>
</gene>
<dbReference type="RefSeq" id="XP_001329714.1">
    <property type="nucleotide sequence ID" value="XM_001329679.1"/>
</dbReference>
<evidence type="ECO:0000313" key="2">
    <source>
        <dbReference type="Proteomes" id="UP000001542"/>
    </source>
</evidence>
<dbReference type="EMBL" id="DS113229">
    <property type="protein sequence ID" value="EAY17579.1"/>
    <property type="molecule type" value="Genomic_DNA"/>
</dbReference>
<reference evidence="1" key="1">
    <citation type="submission" date="2006-10" db="EMBL/GenBank/DDBJ databases">
        <authorList>
            <person name="Amadeo P."/>
            <person name="Zhao Q."/>
            <person name="Wortman J."/>
            <person name="Fraser-Liggett C."/>
            <person name="Carlton J."/>
        </authorList>
    </citation>
    <scope>NUCLEOTIDE SEQUENCE</scope>
    <source>
        <strain evidence="1">G3</strain>
    </source>
</reference>
<organism evidence="1 2">
    <name type="scientific">Trichomonas vaginalis (strain ATCC PRA-98 / G3)</name>
    <dbReference type="NCBI Taxonomy" id="412133"/>
    <lineage>
        <taxon>Eukaryota</taxon>
        <taxon>Metamonada</taxon>
        <taxon>Parabasalia</taxon>
        <taxon>Trichomonadida</taxon>
        <taxon>Trichomonadidae</taxon>
        <taxon>Trichomonas</taxon>
    </lineage>
</organism>
<protein>
    <submittedName>
        <fullName evidence="1">Uncharacterized protein</fullName>
    </submittedName>
</protein>
<accession>A2DPY3</accession>
<dbReference type="AlphaFoldDB" id="A2DPY3"/>
<sequence>MSRRTVEVQSTSYSQQEKLIHSIALTLLGGSEIESASALSSLLNWSNPKIPYPPQSPPPKPTPILVQSMARFLTLHIDQWTKGPSVEPGLLTLTIINNLIFSQEKKVNIANAAIVAGCSEMMIILQRLSFHPISPLAVSAQNILISIARFCDVSKSVENPERFIEILCSLFKLADPEKDKQQIVIALNFLLLPNNCTLIIEQMGADLLIDRFAVIFAYPSRYIRDILLEVIYALVMTVPEIKEAVCRNETLLRTIVATCIPQFDPIDSKNTLPLSPCQKSCALLSELLDDSRVLQFAATFKIQFATAILKWKSAWLTDIAIKISNVTI</sequence>
<dbReference type="OrthoDB" id="10262169at2759"/>
<name>A2DPY3_TRIV3</name>
<dbReference type="VEuPathDB" id="TrichDB:TVAGG3_0552570"/>
<keyword evidence="2" id="KW-1185">Reference proteome</keyword>
<dbReference type="Proteomes" id="UP000001542">
    <property type="component" value="Unassembled WGS sequence"/>
</dbReference>
<dbReference type="VEuPathDB" id="TrichDB:TVAG_454070"/>
<proteinExistence type="predicted"/>
<dbReference type="InParanoid" id="A2DPY3"/>
<evidence type="ECO:0000313" key="1">
    <source>
        <dbReference type="EMBL" id="EAY17579.1"/>
    </source>
</evidence>